<sequence>MATSLATKMCYHDHSTRGCSVPIGCEGVESETPVRICLLCPQCFVDLRLSETRETDTYVQRQRCMPLYFRTFTSKE</sequence>
<name>A0AAV7P9Q5_PLEWA</name>
<accession>A0AAV7P9Q5</accession>
<comment type="caution">
    <text evidence="1">The sequence shown here is derived from an EMBL/GenBank/DDBJ whole genome shotgun (WGS) entry which is preliminary data.</text>
</comment>
<organism evidence="1 2">
    <name type="scientific">Pleurodeles waltl</name>
    <name type="common">Iberian ribbed newt</name>
    <dbReference type="NCBI Taxonomy" id="8319"/>
    <lineage>
        <taxon>Eukaryota</taxon>
        <taxon>Metazoa</taxon>
        <taxon>Chordata</taxon>
        <taxon>Craniata</taxon>
        <taxon>Vertebrata</taxon>
        <taxon>Euteleostomi</taxon>
        <taxon>Amphibia</taxon>
        <taxon>Batrachia</taxon>
        <taxon>Caudata</taxon>
        <taxon>Salamandroidea</taxon>
        <taxon>Salamandridae</taxon>
        <taxon>Pleurodelinae</taxon>
        <taxon>Pleurodeles</taxon>
    </lineage>
</organism>
<evidence type="ECO:0000313" key="1">
    <source>
        <dbReference type="EMBL" id="KAJ1123895.1"/>
    </source>
</evidence>
<proteinExistence type="predicted"/>
<reference evidence="1" key="1">
    <citation type="journal article" date="2022" name="bioRxiv">
        <title>Sequencing and chromosome-scale assembly of the giantPleurodeles waltlgenome.</title>
        <authorList>
            <person name="Brown T."/>
            <person name="Elewa A."/>
            <person name="Iarovenko S."/>
            <person name="Subramanian E."/>
            <person name="Araus A.J."/>
            <person name="Petzold A."/>
            <person name="Susuki M."/>
            <person name="Suzuki K.-i.T."/>
            <person name="Hayashi T."/>
            <person name="Toyoda A."/>
            <person name="Oliveira C."/>
            <person name="Osipova E."/>
            <person name="Leigh N.D."/>
            <person name="Simon A."/>
            <person name="Yun M.H."/>
        </authorList>
    </citation>
    <scope>NUCLEOTIDE SEQUENCE</scope>
    <source>
        <strain evidence="1">20211129_DDA</strain>
        <tissue evidence="1">Liver</tissue>
    </source>
</reference>
<dbReference type="Proteomes" id="UP001066276">
    <property type="component" value="Chromosome 7"/>
</dbReference>
<gene>
    <name evidence="1" type="ORF">NDU88_002362</name>
</gene>
<dbReference type="AlphaFoldDB" id="A0AAV7P9Q5"/>
<dbReference type="EMBL" id="JANPWB010000011">
    <property type="protein sequence ID" value="KAJ1123895.1"/>
    <property type="molecule type" value="Genomic_DNA"/>
</dbReference>
<keyword evidence="2" id="KW-1185">Reference proteome</keyword>
<evidence type="ECO:0000313" key="2">
    <source>
        <dbReference type="Proteomes" id="UP001066276"/>
    </source>
</evidence>
<protein>
    <submittedName>
        <fullName evidence="1">Uncharacterized protein</fullName>
    </submittedName>
</protein>